<keyword evidence="3" id="KW-1185">Reference proteome</keyword>
<feature type="domain" description="Ferric siderophore reductase C-terminal" evidence="1">
    <location>
        <begin position="230"/>
        <end position="248"/>
    </location>
</feature>
<organism evidence="2 3">
    <name type="scientific">Paenibacillus thermoaerophilus</name>
    <dbReference type="NCBI Taxonomy" id="1215385"/>
    <lineage>
        <taxon>Bacteria</taxon>
        <taxon>Bacillati</taxon>
        <taxon>Bacillota</taxon>
        <taxon>Bacilli</taxon>
        <taxon>Bacillales</taxon>
        <taxon>Paenibacillaceae</taxon>
        <taxon>Paenibacillus</taxon>
    </lineage>
</organism>
<gene>
    <name evidence="2" type="ORF">ACFQWB_04740</name>
</gene>
<dbReference type="InterPro" id="IPR024726">
    <property type="entry name" value="FhuF_C"/>
</dbReference>
<accession>A0ABW2UZC6</accession>
<dbReference type="RefSeq" id="WP_138788847.1">
    <property type="nucleotide sequence ID" value="NZ_JBHTGQ010000010.1"/>
</dbReference>
<evidence type="ECO:0000313" key="3">
    <source>
        <dbReference type="Proteomes" id="UP001596528"/>
    </source>
</evidence>
<protein>
    <submittedName>
        <fullName evidence="2">(2Fe-2S)-binding protein</fullName>
    </submittedName>
</protein>
<dbReference type="Pfam" id="PF11575">
    <property type="entry name" value="FhuF_C"/>
    <property type="match status" value="1"/>
</dbReference>
<reference evidence="3" key="1">
    <citation type="journal article" date="2019" name="Int. J. Syst. Evol. Microbiol.">
        <title>The Global Catalogue of Microorganisms (GCM) 10K type strain sequencing project: providing services to taxonomists for standard genome sequencing and annotation.</title>
        <authorList>
            <consortium name="The Broad Institute Genomics Platform"/>
            <consortium name="The Broad Institute Genome Sequencing Center for Infectious Disease"/>
            <person name="Wu L."/>
            <person name="Ma J."/>
        </authorList>
    </citation>
    <scope>NUCLEOTIDE SEQUENCE [LARGE SCALE GENOMIC DNA]</scope>
    <source>
        <strain evidence="3">JCM 18657</strain>
    </source>
</reference>
<sequence length="273" mass="30571">MGNRVNRELLEQKLYVTFVKPADPIVALPSAELADPKRMLELLNVYAPLIKAKDLQAAAAYFANWCAGLAVAQQFCASVWNCVLDLSADNLEIALYADGGYGRFAYVLREWKENVPDSDAGRDGWLSSELSRFYGGTLRPMFEAAAQASGLTVGHLWGMIPTKLNYYMRALKEEPKLVPSMERLTADYMLLRKGIDAREVFGRAKNPLDVNGRPIESLLDPDQQVYMKNVCCLYYRTEGGSYCYTCPRMKESERAERRAAARAEQEAAKAQIG</sequence>
<evidence type="ECO:0000313" key="2">
    <source>
        <dbReference type="EMBL" id="MFC7749249.1"/>
    </source>
</evidence>
<dbReference type="Proteomes" id="UP001596528">
    <property type="component" value="Unassembled WGS sequence"/>
</dbReference>
<comment type="caution">
    <text evidence="2">The sequence shown here is derived from an EMBL/GenBank/DDBJ whole genome shotgun (WGS) entry which is preliminary data.</text>
</comment>
<name>A0ABW2UZC6_9BACL</name>
<proteinExistence type="predicted"/>
<evidence type="ECO:0000259" key="1">
    <source>
        <dbReference type="Pfam" id="PF11575"/>
    </source>
</evidence>
<dbReference type="EMBL" id="JBHTGQ010000010">
    <property type="protein sequence ID" value="MFC7749249.1"/>
    <property type="molecule type" value="Genomic_DNA"/>
</dbReference>